<keyword evidence="10" id="KW-0066">ATP synthesis</keyword>
<evidence type="ECO:0000256" key="8">
    <source>
        <dbReference type="ARBA" id="ARBA00023065"/>
    </source>
</evidence>
<feature type="transmembrane region" description="Helical" evidence="11">
    <location>
        <begin position="76"/>
        <end position="100"/>
    </location>
</feature>
<keyword evidence="5 11" id="KW-0812">Transmembrane</keyword>
<comment type="subcellular location">
    <subcellularLocation>
        <location evidence="1">Membrane</location>
        <topology evidence="1">Multi-pass membrane protein</topology>
    </subcellularLocation>
</comment>
<feature type="transmembrane region" description="Helical" evidence="11">
    <location>
        <begin position="126"/>
        <end position="146"/>
    </location>
</feature>
<dbReference type="AlphaFoldDB" id="A0A9F1UCE7"/>
<evidence type="ECO:0000256" key="12">
    <source>
        <dbReference type="SAM" id="SignalP"/>
    </source>
</evidence>
<name>A0A9F1UCE7_9BILA</name>
<evidence type="ECO:0000256" key="1">
    <source>
        <dbReference type="ARBA" id="ARBA00004141"/>
    </source>
</evidence>
<evidence type="ECO:0000256" key="10">
    <source>
        <dbReference type="ARBA" id="ARBA00023310"/>
    </source>
</evidence>
<reference evidence="13" key="1">
    <citation type="submission" date="2022-01" db="EMBL/GenBank/DDBJ databases">
        <title>Evolutionary rates of mitochondrial sequences and gene orders in Spirurina (Nematoda) are episodic but synchronised.</title>
        <authorList>
            <person name="Zou H."/>
            <person name="Chen R."/>
            <person name="Wang G.-T."/>
        </authorList>
    </citation>
    <scope>NUCLEOTIDE SEQUENCE</scope>
</reference>
<dbReference type="GO" id="GO:0006754">
    <property type="term" value="P:ATP biosynthetic process"/>
    <property type="evidence" value="ECO:0007669"/>
    <property type="project" value="UniProtKB-KW"/>
</dbReference>
<keyword evidence="4" id="KW-0138">CF(0)</keyword>
<evidence type="ECO:0000256" key="5">
    <source>
        <dbReference type="ARBA" id="ARBA00022692"/>
    </source>
</evidence>
<evidence type="ECO:0000256" key="6">
    <source>
        <dbReference type="ARBA" id="ARBA00022781"/>
    </source>
</evidence>
<evidence type="ECO:0000256" key="2">
    <source>
        <dbReference type="ARBA" id="ARBA00006810"/>
    </source>
</evidence>
<feature type="transmembrane region" description="Helical" evidence="11">
    <location>
        <begin position="153"/>
        <end position="176"/>
    </location>
</feature>
<organism evidence="13">
    <name type="scientific">Philometra sp. HZ-2022</name>
    <dbReference type="NCBI Taxonomy" id="3016125"/>
    <lineage>
        <taxon>Eukaryota</taxon>
        <taxon>Metazoa</taxon>
        <taxon>Ecdysozoa</taxon>
        <taxon>Nematoda</taxon>
        <taxon>Chromadorea</taxon>
        <taxon>Rhabditida</taxon>
        <taxon>Spirurina</taxon>
        <taxon>Dracunculoidea</taxon>
        <taxon>Philometridae</taxon>
        <taxon>Philometra</taxon>
    </lineage>
</organism>
<dbReference type="GO" id="GO:0045259">
    <property type="term" value="C:proton-transporting ATP synthase complex"/>
    <property type="evidence" value="ECO:0007669"/>
    <property type="project" value="UniProtKB-KW"/>
</dbReference>
<feature type="signal peptide" evidence="12">
    <location>
        <begin position="1"/>
        <end position="19"/>
    </location>
</feature>
<evidence type="ECO:0000256" key="9">
    <source>
        <dbReference type="ARBA" id="ARBA00023136"/>
    </source>
</evidence>
<feature type="transmembrane region" description="Helical" evidence="11">
    <location>
        <begin position="43"/>
        <end position="64"/>
    </location>
</feature>
<protein>
    <submittedName>
        <fullName evidence="13">ATP synthase F0 subunit 6</fullName>
    </submittedName>
</protein>
<keyword evidence="8" id="KW-0406">Ion transport</keyword>
<sequence>MMDLVILIMLFMSLNLIEDLSFIKEGSVKMMSGFLMLVVDNSYKSYSVKSLIYIISIVLGYSVYHFIGYTEEVWCSVIFSGTLVGIVLLVMVVMWFMLLWKGWNVVMGDYILHHQPMSWWMLLSKAYHHVSTPMVMLLRVFMNFLIGQVGKWGLVIASSSLSVLSLGVVSLVFFMYELMVVVLQSFIFVILSYEVLGLLYPDVVGGGCKSHSKMSLAVVVLVVMVCVLG</sequence>
<evidence type="ECO:0000256" key="3">
    <source>
        <dbReference type="ARBA" id="ARBA00022448"/>
    </source>
</evidence>
<keyword evidence="9 11" id="KW-0472">Membrane</keyword>
<comment type="similarity">
    <text evidence="2">Belongs to the ATPase A chain family.</text>
</comment>
<keyword evidence="13" id="KW-0496">Mitochondrion</keyword>
<feature type="transmembrane region" description="Helical" evidence="11">
    <location>
        <begin position="182"/>
        <end position="200"/>
    </location>
</feature>
<dbReference type="GO" id="GO:1902600">
    <property type="term" value="P:proton transmembrane transport"/>
    <property type="evidence" value="ECO:0007669"/>
    <property type="project" value="UniProtKB-KW"/>
</dbReference>
<gene>
    <name evidence="13" type="primary">atp6</name>
</gene>
<evidence type="ECO:0000256" key="11">
    <source>
        <dbReference type="SAM" id="Phobius"/>
    </source>
</evidence>
<keyword evidence="12" id="KW-0732">Signal</keyword>
<geneLocation type="mitochondrion" evidence="13"/>
<evidence type="ECO:0000256" key="4">
    <source>
        <dbReference type="ARBA" id="ARBA00022547"/>
    </source>
</evidence>
<accession>A0A9F1UCE7</accession>
<keyword evidence="3" id="KW-0813">Transport</keyword>
<proteinExistence type="inferred from homology"/>
<dbReference type="InterPro" id="IPR035908">
    <property type="entry name" value="F0_ATP_A_sf"/>
</dbReference>
<feature type="chain" id="PRO_5039418782" evidence="12">
    <location>
        <begin position="20"/>
        <end position="229"/>
    </location>
</feature>
<keyword evidence="7 11" id="KW-1133">Transmembrane helix</keyword>
<dbReference type="SUPFAM" id="SSF81336">
    <property type="entry name" value="F1F0 ATP synthase subunit A"/>
    <property type="match status" value="1"/>
</dbReference>
<keyword evidence="6" id="KW-0375">Hydrogen ion transport</keyword>
<evidence type="ECO:0000313" key="13">
    <source>
        <dbReference type="EMBL" id="WAX01706.1"/>
    </source>
</evidence>
<dbReference type="EMBL" id="OM469015">
    <property type="protein sequence ID" value="WAX01706.1"/>
    <property type="molecule type" value="Genomic_DNA"/>
</dbReference>
<evidence type="ECO:0000256" key="7">
    <source>
        <dbReference type="ARBA" id="ARBA00022989"/>
    </source>
</evidence>